<evidence type="ECO:0000313" key="2">
    <source>
        <dbReference type="Proteomes" id="UP001619887"/>
    </source>
</evidence>
<sequence>MLSFYRGATESILSSCITLWFGSCTAADRKSLQRIVNSAQRIIGAPLPSLEDIYNTRLTRKALSIVGDSTHPSNSLFSLLPSGRRFLSLSSRTSRLGNSFLHQVVRMLNSLPSLHLSPSLTSLP</sequence>
<dbReference type="EMBL" id="JBIYXZ010002082">
    <property type="protein sequence ID" value="KAL3048745.1"/>
    <property type="molecule type" value="Genomic_DNA"/>
</dbReference>
<keyword evidence="2" id="KW-1185">Reference proteome</keyword>
<protein>
    <recommendedName>
        <fullName evidence="3">Secreted protein</fullName>
    </recommendedName>
</protein>
<evidence type="ECO:0000313" key="1">
    <source>
        <dbReference type="EMBL" id="KAL3048745.1"/>
    </source>
</evidence>
<organism evidence="1 2">
    <name type="scientific">Pagothenia borchgrevinki</name>
    <name type="common">Bald rockcod</name>
    <name type="synonym">Trematomus borchgrevinki</name>
    <dbReference type="NCBI Taxonomy" id="8213"/>
    <lineage>
        <taxon>Eukaryota</taxon>
        <taxon>Metazoa</taxon>
        <taxon>Chordata</taxon>
        <taxon>Craniata</taxon>
        <taxon>Vertebrata</taxon>
        <taxon>Euteleostomi</taxon>
        <taxon>Actinopterygii</taxon>
        <taxon>Neopterygii</taxon>
        <taxon>Teleostei</taxon>
        <taxon>Neoteleostei</taxon>
        <taxon>Acanthomorphata</taxon>
        <taxon>Eupercaria</taxon>
        <taxon>Perciformes</taxon>
        <taxon>Notothenioidei</taxon>
        <taxon>Nototheniidae</taxon>
        <taxon>Pagothenia</taxon>
    </lineage>
</organism>
<reference evidence="1 2" key="2">
    <citation type="journal article" date="2024" name="G3 (Bethesda)">
        <title>The genome of the cryopelagic Antarctic bald notothen, Trematomus borchgrevinki.</title>
        <authorList>
            <person name="Rayamajhi N."/>
            <person name="Rivera-Colon A.G."/>
            <person name="Minhas B.F."/>
            <person name="Cheng C.C."/>
            <person name="Catchen J.M."/>
        </authorList>
    </citation>
    <scope>NUCLEOTIDE SEQUENCE [LARGE SCALE GENOMIC DNA]</scope>
    <source>
        <strain evidence="1">AGRC-2024</strain>
    </source>
</reference>
<evidence type="ECO:0008006" key="3">
    <source>
        <dbReference type="Google" id="ProtNLM"/>
    </source>
</evidence>
<name>A0ABD2G572_PAGBO</name>
<proteinExistence type="predicted"/>
<dbReference type="AlphaFoldDB" id="A0ABD2G572"/>
<accession>A0ABD2G572</accession>
<dbReference type="PROSITE" id="PS51257">
    <property type="entry name" value="PROKAR_LIPOPROTEIN"/>
    <property type="match status" value="1"/>
</dbReference>
<reference evidence="1 2" key="1">
    <citation type="journal article" date="2022" name="G3 (Bethesda)">
        <title>Evaluating Illumina-, Nanopore-, and PacBio-based genome assembly strategies with the bald notothen, Trematomus borchgrevinki.</title>
        <authorList>
            <person name="Rayamajhi N."/>
            <person name="Cheng C.C."/>
            <person name="Catchen J.M."/>
        </authorList>
    </citation>
    <scope>NUCLEOTIDE SEQUENCE [LARGE SCALE GENOMIC DNA]</scope>
    <source>
        <strain evidence="1">AGRC-2024</strain>
    </source>
</reference>
<comment type="caution">
    <text evidence="1">The sequence shown here is derived from an EMBL/GenBank/DDBJ whole genome shotgun (WGS) entry which is preliminary data.</text>
</comment>
<gene>
    <name evidence="1" type="ORF">OYC64_008258</name>
</gene>
<dbReference type="Proteomes" id="UP001619887">
    <property type="component" value="Unassembled WGS sequence"/>
</dbReference>